<feature type="compositionally biased region" description="Basic and acidic residues" evidence="11">
    <location>
        <begin position="121"/>
        <end position="136"/>
    </location>
</feature>
<evidence type="ECO:0000256" key="4">
    <source>
        <dbReference type="ARBA" id="ARBA00022741"/>
    </source>
</evidence>
<reference evidence="14" key="1">
    <citation type="submission" date="2021-02" db="EMBL/GenBank/DDBJ databases">
        <authorList>
            <person name="Nowell W R."/>
        </authorList>
    </citation>
    <scope>NUCLEOTIDE SEQUENCE</scope>
</reference>
<feature type="compositionally biased region" description="Polar residues" evidence="11">
    <location>
        <begin position="161"/>
        <end position="174"/>
    </location>
</feature>
<dbReference type="InterPro" id="IPR000330">
    <property type="entry name" value="SNF2_N"/>
</dbReference>
<accession>A0A818AJT4</accession>
<dbReference type="Proteomes" id="UP000663865">
    <property type="component" value="Unassembled WGS sequence"/>
</dbReference>
<dbReference type="PROSITE" id="PS51192">
    <property type="entry name" value="HELICASE_ATP_BIND_1"/>
    <property type="match status" value="1"/>
</dbReference>
<dbReference type="SUPFAM" id="SSF52540">
    <property type="entry name" value="P-loop containing nucleoside triphosphate hydrolases"/>
    <property type="match status" value="2"/>
</dbReference>
<evidence type="ECO:0000313" key="15">
    <source>
        <dbReference type="Proteomes" id="UP000663865"/>
    </source>
</evidence>
<feature type="domain" description="Helicase C-terminal" evidence="13">
    <location>
        <begin position="813"/>
        <end position="1000"/>
    </location>
</feature>
<dbReference type="InterPro" id="IPR044574">
    <property type="entry name" value="ARIP4-like"/>
</dbReference>
<keyword evidence="5" id="KW-0378">Hydrolase</keyword>
<dbReference type="PROSITE" id="PS51194">
    <property type="entry name" value="HELICASE_CTER"/>
    <property type="match status" value="1"/>
</dbReference>
<dbReference type="GO" id="GO:0005634">
    <property type="term" value="C:nucleus"/>
    <property type="evidence" value="ECO:0007669"/>
    <property type="project" value="UniProtKB-SubCell"/>
</dbReference>
<dbReference type="EMBL" id="CAJNYV010001103">
    <property type="protein sequence ID" value="CAF3404555.1"/>
    <property type="molecule type" value="Genomic_DNA"/>
</dbReference>
<dbReference type="PROSITE" id="PS51125">
    <property type="entry name" value="NHL"/>
    <property type="match status" value="1"/>
</dbReference>
<evidence type="ECO:0000259" key="13">
    <source>
        <dbReference type="PROSITE" id="PS51194"/>
    </source>
</evidence>
<feature type="compositionally biased region" description="Basic and acidic residues" evidence="11">
    <location>
        <begin position="38"/>
        <end position="54"/>
    </location>
</feature>
<organism evidence="14 15">
    <name type="scientific">Rotaria socialis</name>
    <dbReference type="NCBI Taxonomy" id="392032"/>
    <lineage>
        <taxon>Eukaryota</taxon>
        <taxon>Metazoa</taxon>
        <taxon>Spiralia</taxon>
        <taxon>Gnathifera</taxon>
        <taxon>Rotifera</taxon>
        <taxon>Eurotatoria</taxon>
        <taxon>Bdelloidea</taxon>
        <taxon>Philodinida</taxon>
        <taxon>Philodinidae</taxon>
        <taxon>Rotaria</taxon>
    </lineage>
</organism>
<dbReference type="InterPro" id="IPR038718">
    <property type="entry name" value="SNF2-like_sf"/>
</dbReference>
<feature type="compositionally biased region" description="Polar residues" evidence="11">
    <location>
        <begin position="90"/>
        <end position="103"/>
    </location>
</feature>
<dbReference type="InterPro" id="IPR001258">
    <property type="entry name" value="NHL_repeat"/>
</dbReference>
<dbReference type="InterPro" id="IPR049730">
    <property type="entry name" value="SNF2/RAD54-like_C"/>
</dbReference>
<comment type="caution">
    <text evidence="14">The sequence shown here is derived from an EMBL/GenBank/DDBJ whole genome shotgun (WGS) entry which is preliminary data.</text>
</comment>
<evidence type="ECO:0000256" key="6">
    <source>
        <dbReference type="ARBA" id="ARBA00022806"/>
    </source>
</evidence>
<proteinExistence type="inferred from homology"/>
<dbReference type="GO" id="GO:0016887">
    <property type="term" value="F:ATP hydrolysis activity"/>
    <property type="evidence" value="ECO:0007669"/>
    <property type="project" value="InterPro"/>
</dbReference>
<feature type="region of interest" description="Disordered" evidence="11">
    <location>
        <begin position="30"/>
        <end position="214"/>
    </location>
</feature>
<feature type="domain" description="Helicase ATP-binding" evidence="12">
    <location>
        <begin position="322"/>
        <end position="507"/>
    </location>
</feature>
<evidence type="ECO:0000256" key="1">
    <source>
        <dbReference type="ARBA" id="ARBA00004123"/>
    </source>
</evidence>
<dbReference type="SUPFAM" id="SSF101898">
    <property type="entry name" value="NHL repeat"/>
    <property type="match status" value="1"/>
</dbReference>
<dbReference type="GO" id="GO:0004386">
    <property type="term" value="F:helicase activity"/>
    <property type="evidence" value="ECO:0007669"/>
    <property type="project" value="UniProtKB-KW"/>
</dbReference>
<name>A0A818AJT4_9BILA</name>
<evidence type="ECO:0000313" key="14">
    <source>
        <dbReference type="EMBL" id="CAF3404555.1"/>
    </source>
</evidence>
<evidence type="ECO:0000256" key="11">
    <source>
        <dbReference type="SAM" id="MobiDB-lite"/>
    </source>
</evidence>
<keyword evidence="6" id="KW-0347">Helicase</keyword>
<keyword evidence="8" id="KW-0238">DNA-binding</keyword>
<dbReference type="CDD" id="cd05819">
    <property type="entry name" value="NHL"/>
    <property type="match status" value="1"/>
</dbReference>
<feature type="compositionally biased region" description="Basic residues" evidence="11">
    <location>
        <begin position="137"/>
        <end position="155"/>
    </location>
</feature>
<evidence type="ECO:0000256" key="8">
    <source>
        <dbReference type="ARBA" id="ARBA00023125"/>
    </source>
</evidence>
<feature type="region of interest" description="Disordered" evidence="11">
    <location>
        <begin position="692"/>
        <end position="720"/>
    </location>
</feature>
<evidence type="ECO:0000256" key="9">
    <source>
        <dbReference type="ARBA" id="ARBA00023242"/>
    </source>
</evidence>
<evidence type="ECO:0000256" key="3">
    <source>
        <dbReference type="ARBA" id="ARBA00022737"/>
    </source>
</evidence>
<keyword evidence="7" id="KW-0067">ATP-binding</keyword>
<keyword evidence="9" id="KW-0539">Nucleus</keyword>
<protein>
    <submittedName>
        <fullName evidence="14">Uncharacterized protein</fullName>
    </submittedName>
</protein>
<dbReference type="Gene3D" id="1.20.120.850">
    <property type="entry name" value="SWI2/SNF2 ATPases, N-terminal domain"/>
    <property type="match status" value="1"/>
</dbReference>
<dbReference type="InterPro" id="IPR027417">
    <property type="entry name" value="P-loop_NTPase"/>
</dbReference>
<feature type="compositionally biased region" description="Polar residues" evidence="11">
    <location>
        <begin position="702"/>
        <end position="715"/>
    </location>
</feature>
<dbReference type="SMART" id="SM00490">
    <property type="entry name" value="HELICc"/>
    <property type="match status" value="1"/>
</dbReference>
<feature type="repeat" description="NHL" evidence="10">
    <location>
        <begin position="1325"/>
        <end position="1364"/>
    </location>
</feature>
<dbReference type="CDD" id="cd18793">
    <property type="entry name" value="SF2_C_SNF"/>
    <property type="match status" value="1"/>
</dbReference>
<evidence type="ECO:0000256" key="10">
    <source>
        <dbReference type="PROSITE-ProRule" id="PRU00504"/>
    </source>
</evidence>
<dbReference type="Gene3D" id="3.40.50.10810">
    <property type="entry name" value="Tandem AAA-ATPase domain"/>
    <property type="match status" value="1"/>
</dbReference>
<dbReference type="InterPro" id="IPR014001">
    <property type="entry name" value="Helicase_ATP-bd"/>
</dbReference>
<feature type="compositionally biased region" description="Basic and acidic residues" evidence="11">
    <location>
        <begin position="193"/>
        <end position="207"/>
    </location>
</feature>
<sequence length="1412" mass="162984">MSTCLPQSTDPNGQLIVMTNEQQALIKELQTTETQSFPKEKNQFTDDQRLRESSSDSDTSVIKMKPRVASQQRGLLSSSSDDGDNDNEMKSTTSEDSFTASLKRSSDPIRIRSLPLSPLEDSNKNNETSVKDSEHLPKRRSVSNKCPKNFKKMKLEKRSSENTTSCQRTDNNKTSHVKNKDKRMKTKKTKLRFRNDRIKNQETERGKQSSTRRKNIRKIIDDKELNIETKNAIEAEHERRKRIVEKQKLCNDTLPEQSTLMLNSEYNKSDNSNLRLILEFDKKTNESIIEVSPKLVAQLKRHQCDGIKFLWNNVFESVEAIENKKQNNNGCILAHCMGLGKTLQVISFIHTSFAYNQITKVRTCLILSPVNAALNWSNEFKFWLKDIEPSINHYQLTTVERNLRIEHLISWYKSGGVLIMGYEMYRRLAEGIGIKDKKLKIAAYNCLVDPGPDIVVADEGHILKNDKTSIAICLSKIKTSRRIVLTGTPLQNNLLEYYCMVSFIKSNLLGDRSEYINRFVNPIQNGQHSDSNEQDVYLMKQRACVLYELLTGFVDRKDYSLLKEYLPLKFEYVINIRLSDLQSRLYNLYLLVKVAQKQRSPVLKKDFKSAKLFADYQYLQKIWTHPFLLYPYFIDRCKKGLEDDDDSLSTDSESENMFIDDNELETVSTDEEENRPELENNTQDEMDECKAMTPKTGKHRISTLSTTVARSNSESTDGDEDIEINKTYSTQNVTVRNKKMKKRSSSITIDSSETDIEYNKNSTQEITNNDNEKEENSNELWLDKIREQFWFPLLDRLHEQSEFDVELSGKVLLVKFIIDKCAELRDKVLLFSRSLYSLNYIEKFLKHLHIQNEKQYKLLLSHNNNQCIPAPLQWILGKDYFRIDGRTKIMLRKRYVEEFNDPSNSRVRLFLISTQAGGIGINLTASNRTIIFDASWNPSHDAQALFRSYRFGQKKQVYIYRLVSHGTMEEKIYQRQVVKQSMSKRVIDDHQLDRHFTQADIKELYNFQVEQLPEAQSTSTHSTTSSTALNYPESEDRLLCDLLQEHSRWIHSYHSQDSLLENRIDESFSADERLQALEEYEKLKNPPIQRQTSIQRFPSQQTNSSVANSTRLLNIPVHARWEPNGVTIVGNDEKYNATNELYWPVDLFVQDNETVIFTDWANERVVCRKINSDNERFIAGGNGTGNRLDQLNGPTDVLIDKSTNSLIICDRGNRRVVRRFCRHAMIDTEILVNNIACRGLAMDNQGYLYIADYQKHVVKRYKMGDQNGTVIAGGNGKGNRLNQLNEPRYLVVDQEQTVFVSDSRNHRVVKWSKDAIEGVVVAGGRGRGKSLRQLSFPYGLFVDALGTVYVADSGNNRVVRWHKGAQQGIIVVGGNDRGAEGNQFNCPRGLSFDQRCNLRTLRQLYLYKNMSS</sequence>
<dbReference type="GO" id="GO:0003677">
    <property type="term" value="F:DNA binding"/>
    <property type="evidence" value="ECO:0007669"/>
    <property type="project" value="UniProtKB-KW"/>
</dbReference>
<dbReference type="Pfam" id="PF00271">
    <property type="entry name" value="Helicase_C"/>
    <property type="match status" value="1"/>
</dbReference>
<dbReference type="Gene3D" id="3.40.50.300">
    <property type="entry name" value="P-loop containing nucleotide triphosphate hydrolases"/>
    <property type="match status" value="2"/>
</dbReference>
<evidence type="ECO:0000256" key="7">
    <source>
        <dbReference type="ARBA" id="ARBA00022840"/>
    </source>
</evidence>
<feature type="compositionally biased region" description="Basic residues" evidence="11">
    <location>
        <begin position="175"/>
        <end position="192"/>
    </location>
</feature>
<gene>
    <name evidence="14" type="ORF">KIK155_LOCUS8439</name>
</gene>
<evidence type="ECO:0000256" key="2">
    <source>
        <dbReference type="ARBA" id="ARBA00007025"/>
    </source>
</evidence>
<comment type="subcellular location">
    <subcellularLocation>
        <location evidence="1">Nucleus</location>
    </subcellularLocation>
</comment>
<keyword evidence="4" id="KW-0547">Nucleotide-binding</keyword>
<dbReference type="SMART" id="SM00487">
    <property type="entry name" value="DEXDc"/>
    <property type="match status" value="1"/>
</dbReference>
<keyword evidence="3" id="KW-0677">Repeat</keyword>
<dbReference type="InterPro" id="IPR011042">
    <property type="entry name" value="6-blade_b-propeller_TolB-like"/>
</dbReference>
<dbReference type="PANTHER" id="PTHR45797:SF3">
    <property type="entry name" value="TRANSCRIPTIONAL REGULATOR ATRX HOMOLOG"/>
    <property type="match status" value="1"/>
</dbReference>
<dbReference type="Pfam" id="PF00176">
    <property type="entry name" value="SNF2-rel_dom"/>
    <property type="match status" value="1"/>
</dbReference>
<dbReference type="Gene3D" id="2.120.10.30">
    <property type="entry name" value="TolB, C-terminal domain"/>
    <property type="match status" value="2"/>
</dbReference>
<evidence type="ECO:0000259" key="12">
    <source>
        <dbReference type="PROSITE" id="PS51192"/>
    </source>
</evidence>
<comment type="similarity">
    <text evidence="2">Belongs to the SNF2/RAD54 helicase family.</text>
</comment>
<evidence type="ECO:0000256" key="5">
    <source>
        <dbReference type="ARBA" id="ARBA00022801"/>
    </source>
</evidence>
<dbReference type="GO" id="GO:0005524">
    <property type="term" value="F:ATP binding"/>
    <property type="evidence" value="ECO:0007669"/>
    <property type="project" value="UniProtKB-KW"/>
</dbReference>
<dbReference type="PANTHER" id="PTHR45797">
    <property type="entry name" value="RAD54-LIKE"/>
    <property type="match status" value="1"/>
</dbReference>
<dbReference type="InterPro" id="IPR001650">
    <property type="entry name" value="Helicase_C-like"/>
</dbReference>